<dbReference type="GO" id="GO:0032267">
    <property type="term" value="F:tRNA(Ile)-lysidine synthase activity"/>
    <property type="evidence" value="ECO:0007669"/>
    <property type="project" value="UniProtKB-EC"/>
</dbReference>
<dbReference type="Gene3D" id="3.40.50.620">
    <property type="entry name" value="HUPs"/>
    <property type="match status" value="1"/>
</dbReference>
<comment type="function">
    <text evidence="6">Ligates lysine onto the cytidine present at position 34 of the AUA codon-specific tRNA(Ile) that contains the anticodon CAU, in an ATP-dependent manner. Cytidine is converted to lysidine, thus changing the amino acid specificity of the tRNA from methionine to isoleucine.</text>
</comment>
<feature type="binding site" evidence="6">
    <location>
        <begin position="15"/>
        <end position="20"/>
    </location>
    <ligand>
        <name>ATP</name>
        <dbReference type="ChEBI" id="CHEBI:30616"/>
    </ligand>
</feature>
<keyword evidence="6" id="KW-0963">Cytoplasm</keyword>
<keyword evidence="4 6" id="KW-0067">ATP-binding</keyword>
<dbReference type="InterPro" id="IPR012795">
    <property type="entry name" value="tRNA_Ile_lys_synt_N"/>
</dbReference>
<dbReference type="PANTHER" id="PTHR43033">
    <property type="entry name" value="TRNA(ILE)-LYSIDINE SYNTHASE-RELATED"/>
    <property type="match status" value="1"/>
</dbReference>
<dbReference type="Pfam" id="PF01171">
    <property type="entry name" value="ATP_bind_3"/>
    <property type="match status" value="1"/>
</dbReference>
<dbReference type="EMBL" id="PHNE01000001">
    <property type="protein sequence ID" value="PPE05880.1"/>
    <property type="molecule type" value="Genomic_DNA"/>
</dbReference>
<dbReference type="STRING" id="1399797.GCA_000518285_01413"/>
<evidence type="ECO:0000256" key="4">
    <source>
        <dbReference type="ARBA" id="ARBA00022840"/>
    </source>
</evidence>
<comment type="similarity">
    <text evidence="6">Belongs to the tRNA(Ile)-lysidine synthase family.</text>
</comment>
<comment type="caution">
    <text evidence="8">The sequence shown here is derived from an EMBL/GenBank/DDBJ whole genome shotgun (WGS) entry which is preliminary data.</text>
</comment>
<evidence type="ECO:0000256" key="1">
    <source>
        <dbReference type="ARBA" id="ARBA00022598"/>
    </source>
</evidence>
<dbReference type="CDD" id="cd01992">
    <property type="entry name" value="TilS_N"/>
    <property type="match status" value="1"/>
</dbReference>
<keyword evidence="3 6" id="KW-0547">Nucleotide-binding</keyword>
<comment type="domain">
    <text evidence="6">The N-terminal region contains the highly conserved SGGXDS motif, predicted to be a P-loop motif involved in ATP binding.</text>
</comment>
<evidence type="ECO:0000259" key="7">
    <source>
        <dbReference type="Pfam" id="PF01171"/>
    </source>
</evidence>
<dbReference type="GO" id="GO:0005737">
    <property type="term" value="C:cytoplasm"/>
    <property type="evidence" value="ECO:0007669"/>
    <property type="project" value="UniProtKB-SubCell"/>
</dbReference>
<keyword evidence="9" id="KW-1185">Reference proteome</keyword>
<dbReference type="SUPFAM" id="SSF52402">
    <property type="entry name" value="Adenine nucleotide alpha hydrolases-like"/>
    <property type="match status" value="1"/>
</dbReference>
<dbReference type="InterPro" id="IPR011063">
    <property type="entry name" value="TilS/TtcA_N"/>
</dbReference>
<protein>
    <recommendedName>
        <fullName evidence="6">tRNA(Ile)-lysidine synthase</fullName>
        <ecNumber evidence="6">6.3.4.19</ecNumber>
    </recommendedName>
    <alternativeName>
        <fullName evidence="6">tRNA(Ile)-2-lysyl-cytidine synthase</fullName>
    </alternativeName>
    <alternativeName>
        <fullName evidence="6">tRNA(Ile)-lysidine synthetase</fullName>
    </alternativeName>
</protein>
<dbReference type="Proteomes" id="UP000237865">
    <property type="component" value="Unassembled WGS sequence"/>
</dbReference>
<sequence length="398" mass="48088">MNNFDVNNEYLIGVSGGPDSMFLLSWLLKQKPKKIVVCHVNYNFRKDSHLDQKIVEDFCREHNLVLEIKTIDPKFYQNLKLNFEAWAREQRYDFFVEIGKKYQINHVLIAHNQNDVVETYLMQLQRQNLIQYWGIKPISSYKKMLVVRPILDFKKSEILKILNDQKIAYVFDLTNFDEKYQRNKIRKNLAEKDFAKYIKQIFEANQVLEQEIKQANIYLEKNLFDQELALDQQLKKMTSEMIQRIVYQYFEKINKTDLLQGRKKQTLVEISKRLKTANKVFWKIELNEFVLMKDFNRLYLLHKDLIKPKTIIINNKNEFAFVQEFNNGLELLKTIKSDGEYYPYIITNDFEKYKTITTYKNKKMNRYLIDEKISYKKRFLKAIVYQKKDLKVLNNFNQ</sequence>
<accession>A0A2S5REZ6</accession>
<feature type="domain" description="tRNA(Ile)-lysidine/2-thiocytidine synthase N-terminal" evidence="7">
    <location>
        <begin position="10"/>
        <end position="188"/>
    </location>
</feature>
<reference evidence="8 9" key="1">
    <citation type="submission" date="2017-11" db="EMBL/GenBank/DDBJ databases">
        <title>Genome sequence of Entomoplasma lucivorax PIPN-2 (ATCC 49196).</title>
        <authorList>
            <person name="Lo W.-S."/>
            <person name="Gasparich G.E."/>
            <person name="Kuo C.-H."/>
        </authorList>
    </citation>
    <scope>NUCLEOTIDE SEQUENCE [LARGE SCALE GENOMIC DNA]</scope>
    <source>
        <strain evidence="8 9">PIPN-2</strain>
    </source>
</reference>
<evidence type="ECO:0000256" key="3">
    <source>
        <dbReference type="ARBA" id="ARBA00022741"/>
    </source>
</evidence>
<gene>
    <name evidence="6 8" type="primary">tilS</name>
    <name evidence="8" type="ORF">ELUCI_v1c01680</name>
</gene>
<comment type="catalytic activity">
    <reaction evidence="5 6">
        <text>cytidine(34) in tRNA(Ile2) + L-lysine + ATP = lysidine(34) in tRNA(Ile2) + AMP + diphosphate + H(+)</text>
        <dbReference type="Rhea" id="RHEA:43744"/>
        <dbReference type="Rhea" id="RHEA-COMP:10625"/>
        <dbReference type="Rhea" id="RHEA-COMP:10670"/>
        <dbReference type="ChEBI" id="CHEBI:15378"/>
        <dbReference type="ChEBI" id="CHEBI:30616"/>
        <dbReference type="ChEBI" id="CHEBI:32551"/>
        <dbReference type="ChEBI" id="CHEBI:33019"/>
        <dbReference type="ChEBI" id="CHEBI:82748"/>
        <dbReference type="ChEBI" id="CHEBI:83665"/>
        <dbReference type="ChEBI" id="CHEBI:456215"/>
        <dbReference type="EC" id="6.3.4.19"/>
    </reaction>
</comment>
<organism evidence="8 9">
    <name type="scientific">Williamsoniiplasma lucivorax</name>
    <dbReference type="NCBI Taxonomy" id="209274"/>
    <lineage>
        <taxon>Bacteria</taxon>
        <taxon>Bacillati</taxon>
        <taxon>Mycoplasmatota</taxon>
        <taxon>Mollicutes</taxon>
        <taxon>Entomoplasmatales</taxon>
        <taxon>Williamsoniiplasma</taxon>
    </lineage>
</organism>
<keyword evidence="2 6" id="KW-0819">tRNA processing</keyword>
<evidence type="ECO:0000313" key="9">
    <source>
        <dbReference type="Proteomes" id="UP000237865"/>
    </source>
</evidence>
<name>A0A2S5REZ6_9MOLU</name>
<dbReference type="NCBIfam" id="TIGR02432">
    <property type="entry name" value="lysidine_TilS_N"/>
    <property type="match status" value="1"/>
</dbReference>
<dbReference type="PANTHER" id="PTHR43033:SF1">
    <property type="entry name" value="TRNA(ILE)-LYSIDINE SYNTHASE-RELATED"/>
    <property type="match status" value="1"/>
</dbReference>
<dbReference type="GO" id="GO:0005524">
    <property type="term" value="F:ATP binding"/>
    <property type="evidence" value="ECO:0007669"/>
    <property type="project" value="UniProtKB-UniRule"/>
</dbReference>
<proteinExistence type="inferred from homology"/>
<dbReference type="EC" id="6.3.4.19" evidence="6"/>
<evidence type="ECO:0000256" key="5">
    <source>
        <dbReference type="ARBA" id="ARBA00048539"/>
    </source>
</evidence>
<dbReference type="GO" id="GO:0006400">
    <property type="term" value="P:tRNA modification"/>
    <property type="evidence" value="ECO:0007669"/>
    <property type="project" value="UniProtKB-UniRule"/>
</dbReference>
<dbReference type="InterPro" id="IPR014729">
    <property type="entry name" value="Rossmann-like_a/b/a_fold"/>
</dbReference>
<keyword evidence="1 6" id="KW-0436">Ligase</keyword>
<dbReference type="InterPro" id="IPR012094">
    <property type="entry name" value="tRNA_Ile_lys_synt"/>
</dbReference>
<dbReference type="HAMAP" id="MF_01161">
    <property type="entry name" value="tRNA_Ile_lys_synt"/>
    <property type="match status" value="1"/>
</dbReference>
<dbReference type="AlphaFoldDB" id="A0A2S5REZ6"/>
<evidence type="ECO:0000256" key="6">
    <source>
        <dbReference type="HAMAP-Rule" id="MF_01161"/>
    </source>
</evidence>
<evidence type="ECO:0000313" key="8">
    <source>
        <dbReference type="EMBL" id="PPE05880.1"/>
    </source>
</evidence>
<comment type="subcellular location">
    <subcellularLocation>
        <location evidence="6">Cytoplasm</location>
    </subcellularLocation>
</comment>
<evidence type="ECO:0000256" key="2">
    <source>
        <dbReference type="ARBA" id="ARBA00022694"/>
    </source>
</evidence>